<dbReference type="STRING" id="1798652.A3A43_02775"/>
<evidence type="ECO:0000313" key="2">
    <source>
        <dbReference type="Proteomes" id="UP000178495"/>
    </source>
</evidence>
<protein>
    <recommendedName>
        <fullName evidence="3">ASCH domain-containing protein</fullName>
    </recommendedName>
</protein>
<sequence length="116" mass="13669">MPNKAYTLRFSKVNRDSWNAIRLGAKKIETRAATVRYREIRAGDTLAFVCGRTRFKKRARRVRIFPTVASLLRTYRVTDINPYLSSAKELRAKYDSFSKYREKIRRHGLIAIELKE</sequence>
<dbReference type="EMBL" id="MHLC01000027">
    <property type="protein sequence ID" value="OGZ00778.1"/>
    <property type="molecule type" value="Genomic_DNA"/>
</dbReference>
<organism evidence="1 2">
    <name type="scientific">Candidatus Liptonbacteria bacterium RIFCSPLOWO2_01_FULL_56_20</name>
    <dbReference type="NCBI Taxonomy" id="1798652"/>
    <lineage>
        <taxon>Bacteria</taxon>
        <taxon>Candidatus Liptoniibacteriota</taxon>
    </lineage>
</organism>
<evidence type="ECO:0008006" key="3">
    <source>
        <dbReference type="Google" id="ProtNLM"/>
    </source>
</evidence>
<proteinExistence type="predicted"/>
<name>A0A1G2CK31_9BACT</name>
<dbReference type="Gene3D" id="2.30.130.30">
    <property type="entry name" value="Hypothetical protein"/>
    <property type="match status" value="1"/>
</dbReference>
<evidence type="ECO:0000313" key="1">
    <source>
        <dbReference type="EMBL" id="OGZ00778.1"/>
    </source>
</evidence>
<dbReference type="Proteomes" id="UP000178495">
    <property type="component" value="Unassembled WGS sequence"/>
</dbReference>
<accession>A0A1G2CK31</accession>
<dbReference type="SUPFAM" id="SSF88697">
    <property type="entry name" value="PUA domain-like"/>
    <property type="match status" value="1"/>
</dbReference>
<comment type="caution">
    <text evidence="1">The sequence shown here is derived from an EMBL/GenBank/DDBJ whole genome shotgun (WGS) entry which is preliminary data.</text>
</comment>
<gene>
    <name evidence="1" type="ORF">A3A43_02775</name>
</gene>
<reference evidence="1 2" key="1">
    <citation type="journal article" date="2016" name="Nat. Commun.">
        <title>Thousands of microbial genomes shed light on interconnected biogeochemical processes in an aquifer system.</title>
        <authorList>
            <person name="Anantharaman K."/>
            <person name="Brown C.T."/>
            <person name="Hug L.A."/>
            <person name="Sharon I."/>
            <person name="Castelle C.J."/>
            <person name="Probst A.J."/>
            <person name="Thomas B.C."/>
            <person name="Singh A."/>
            <person name="Wilkins M.J."/>
            <person name="Karaoz U."/>
            <person name="Brodie E.L."/>
            <person name="Williams K.H."/>
            <person name="Hubbard S.S."/>
            <person name="Banfield J.F."/>
        </authorList>
    </citation>
    <scope>NUCLEOTIDE SEQUENCE [LARGE SCALE GENOMIC DNA]</scope>
</reference>
<dbReference type="AlphaFoldDB" id="A0A1G2CK31"/>
<dbReference type="InterPro" id="IPR015947">
    <property type="entry name" value="PUA-like_sf"/>
</dbReference>